<dbReference type="EMBL" id="MU839012">
    <property type="protein sequence ID" value="KAK1766357.1"/>
    <property type="molecule type" value="Genomic_DNA"/>
</dbReference>
<evidence type="ECO:0000313" key="3">
    <source>
        <dbReference type="Proteomes" id="UP001244011"/>
    </source>
</evidence>
<feature type="compositionally biased region" description="Polar residues" evidence="1">
    <location>
        <begin position="1"/>
        <end position="11"/>
    </location>
</feature>
<evidence type="ECO:0000256" key="1">
    <source>
        <dbReference type="SAM" id="MobiDB-lite"/>
    </source>
</evidence>
<evidence type="ECO:0000313" key="2">
    <source>
        <dbReference type="EMBL" id="KAK1766357.1"/>
    </source>
</evidence>
<dbReference type="Proteomes" id="UP001244011">
    <property type="component" value="Unassembled WGS sequence"/>
</dbReference>
<keyword evidence="3" id="KW-1185">Reference proteome</keyword>
<dbReference type="Pfam" id="PF13376">
    <property type="entry name" value="OmdA"/>
    <property type="match status" value="1"/>
</dbReference>
<dbReference type="GeneID" id="85307891"/>
<gene>
    <name evidence="2" type="ORF">QBC33DRAFT_453874</name>
</gene>
<feature type="region of interest" description="Disordered" evidence="1">
    <location>
        <begin position="1"/>
        <end position="90"/>
    </location>
</feature>
<protein>
    <submittedName>
        <fullName evidence="2">Bacteriocin-protection, YdeI or OmpD-associated-domain-containing protein</fullName>
    </submittedName>
</protein>
<name>A0AAJ0C0B2_9PEZI</name>
<comment type="caution">
    <text evidence="2">The sequence shown here is derived from an EMBL/GenBank/DDBJ whole genome shotgun (WGS) entry which is preliminary data.</text>
</comment>
<feature type="compositionally biased region" description="Basic residues" evidence="1">
    <location>
        <begin position="57"/>
        <end position="68"/>
    </location>
</feature>
<proteinExistence type="predicted"/>
<accession>A0AAJ0C0B2</accession>
<sequence length="280" mass="30243">MARVTRQTRSTPKAPPEGTASPAILDPAPIRSRTRVTRQTKSTPKAPPSKATTSKAKPPKPKPPKAKPPKAAPTQEPAPAPAPSPATHLFPSAPAFDTWLATHHATTPTGIWLQLSKKGTVPATLTYAEAVTTALRHGWIDGQRRSCPTTSTSTDVPTTTHFLQRFTPRRRNSLWSRLNVDRVAELSAAGLMLPAGQAEVDAAVADGRWARAYAPASAAEAPPDFAEALRGNAAAEAFFGTLGRSKRYPFIWRVETARRAETRERRIREFVGLLAEGKTL</sequence>
<dbReference type="RefSeq" id="XP_060282570.1">
    <property type="nucleotide sequence ID" value="XM_060424704.1"/>
</dbReference>
<organism evidence="2 3">
    <name type="scientific">Phialemonium atrogriseum</name>
    <dbReference type="NCBI Taxonomy" id="1093897"/>
    <lineage>
        <taxon>Eukaryota</taxon>
        <taxon>Fungi</taxon>
        <taxon>Dikarya</taxon>
        <taxon>Ascomycota</taxon>
        <taxon>Pezizomycotina</taxon>
        <taxon>Sordariomycetes</taxon>
        <taxon>Sordariomycetidae</taxon>
        <taxon>Cephalothecales</taxon>
        <taxon>Cephalothecaceae</taxon>
        <taxon>Phialemonium</taxon>
    </lineage>
</organism>
<dbReference type="AlphaFoldDB" id="A0AAJ0C0B2"/>
<feature type="compositionally biased region" description="Low complexity" evidence="1">
    <location>
        <begin position="40"/>
        <end position="56"/>
    </location>
</feature>
<reference evidence="2" key="1">
    <citation type="submission" date="2023-06" db="EMBL/GenBank/DDBJ databases">
        <title>Genome-scale phylogeny and comparative genomics of the fungal order Sordariales.</title>
        <authorList>
            <consortium name="Lawrence Berkeley National Laboratory"/>
            <person name="Hensen N."/>
            <person name="Bonometti L."/>
            <person name="Westerberg I."/>
            <person name="Brannstrom I.O."/>
            <person name="Guillou S."/>
            <person name="Cros-Aarteil S."/>
            <person name="Calhoun S."/>
            <person name="Haridas S."/>
            <person name="Kuo A."/>
            <person name="Mondo S."/>
            <person name="Pangilinan J."/>
            <person name="Riley R."/>
            <person name="Labutti K."/>
            <person name="Andreopoulos B."/>
            <person name="Lipzen A."/>
            <person name="Chen C."/>
            <person name="Yanf M."/>
            <person name="Daum C."/>
            <person name="Ng V."/>
            <person name="Clum A."/>
            <person name="Steindorff A."/>
            <person name="Ohm R."/>
            <person name="Martin F."/>
            <person name="Silar P."/>
            <person name="Natvig D."/>
            <person name="Lalanne C."/>
            <person name="Gautier V."/>
            <person name="Ament-Velasquez S.L."/>
            <person name="Kruys A."/>
            <person name="Hutchinson M.I."/>
            <person name="Powell A.J."/>
            <person name="Barry K."/>
            <person name="Miller A.N."/>
            <person name="Grigoriev I.V."/>
            <person name="Debuchy R."/>
            <person name="Gladieux P."/>
            <person name="Thoren M.H."/>
            <person name="Johannesson H."/>
        </authorList>
    </citation>
    <scope>NUCLEOTIDE SEQUENCE</scope>
    <source>
        <strain evidence="2">8032-3</strain>
    </source>
</reference>